<proteinExistence type="predicted"/>
<dbReference type="EMBL" id="CAACVG010011337">
    <property type="protein sequence ID" value="VEN57864.1"/>
    <property type="molecule type" value="Genomic_DNA"/>
</dbReference>
<dbReference type="AlphaFoldDB" id="A0A653DCE6"/>
<evidence type="ECO:0000313" key="2">
    <source>
        <dbReference type="Proteomes" id="UP000410492"/>
    </source>
</evidence>
<accession>A0A653DCE6</accession>
<organism evidence="1 2">
    <name type="scientific">Callosobruchus maculatus</name>
    <name type="common">Southern cowpea weevil</name>
    <name type="synonym">Pulse bruchid</name>
    <dbReference type="NCBI Taxonomy" id="64391"/>
    <lineage>
        <taxon>Eukaryota</taxon>
        <taxon>Metazoa</taxon>
        <taxon>Ecdysozoa</taxon>
        <taxon>Arthropoda</taxon>
        <taxon>Hexapoda</taxon>
        <taxon>Insecta</taxon>
        <taxon>Pterygota</taxon>
        <taxon>Neoptera</taxon>
        <taxon>Endopterygota</taxon>
        <taxon>Coleoptera</taxon>
        <taxon>Polyphaga</taxon>
        <taxon>Cucujiformia</taxon>
        <taxon>Chrysomeloidea</taxon>
        <taxon>Chrysomelidae</taxon>
        <taxon>Bruchinae</taxon>
        <taxon>Bruchini</taxon>
        <taxon>Callosobruchus</taxon>
    </lineage>
</organism>
<keyword evidence="2" id="KW-1185">Reference proteome</keyword>
<gene>
    <name evidence="1" type="ORF">CALMAC_LOCUS16382</name>
</gene>
<sequence>MIAVVVGLRQPLLGLLQQMGQTARLASLDSGSETSSVPQSFTRSLSARIPRKGPVRHRPEAQEVSLPQVLETRYFRSCKRFRLRQVLASLARTPSTKWARWSSSPAIFP</sequence>
<evidence type="ECO:0000313" key="1">
    <source>
        <dbReference type="EMBL" id="VEN57864.1"/>
    </source>
</evidence>
<reference evidence="1 2" key="1">
    <citation type="submission" date="2019-01" db="EMBL/GenBank/DDBJ databases">
        <authorList>
            <person name="Sayadi A."/>
        </authorList>
    </citation>
    <scope>NUCLEOTIDE SEQUENCE [LARGE SCALE GENOMIC DNA]</scope>
</reference>
<protein>
    <submittedName>
        <fullName evidence="1">Uncharacterized protein</fullName>
    </submittedName>
</protein>
<name>A0A653DCE6_CALMS</name>
<dbReference type="Proteomes" id="UP000410492">
    <property type="component" value="Unassembled WGS sequence"/>
</dbReference>